<dbReference type="AlphaFoldDB" id="A0A6H5GE70"/>
<accession>A0A6H5GE70</accession>
<proteinExistence type="predicted"/>
<organism evidence="2 3">
    <name type="scientific">Nesidiocoris tenuis</name>
    <dbReference type="NCBI Taxonomy" id="355587"/>
    <lineage>
        <taxon>Eukaryota</taxon>
        <taxon>Metazoa</taxon>
        <taxon>Ecdysozoa</taxon>
        <taxon>Arthropoda</taxon>
        <taxon>Hexapoda</taxon>
        <taxon>Insecta</taxon>
        <taxon>Pterygota</taxon>
        <taxon>Neoptera</taxon>
        <taxon>Paraneoptera</taxon>
        <taxon>Hemiptera</taxon>
        <taxon>Heteroptera</taxon>
        <taxon>Panheteroptera</taxon>
        <taxon>Cimicomorpha</taxon>
        <taxon>Miridae</taxon>
        <taxon>Dicyphina</taxon>
        <taxon>Nesidiocoris</taxon>
    </lineage>
</organism>
<name>A0A6H5GE70_9HEMI</name>
<evidence type="ECO:0000313" key="3">
    <source>
        <dbReference type="Proteomes" id="UP000479000"/>
    </source>
</evidence>
<protein>
    <submittedName>
        <fullName evidence="2">Uncharacterized protein</fullName>
    </submittedName>
</protein>
<feature type="region of interest" description="Disordered" evidence="1">
    <location>
        <begin position="16"/>
        <end position="39"/>
    </location>
</feature>
<reference evidence="2 3" key="1">
    <citation type="submission" date="2020-02" db="EMBL/GenBank/DDBJ databases">
        <authorList>
            <person name="Ferguson B K."/>
        </authorList>
    </citation>
    <scope>NUCLEOTIDE SEQUENCE [LARGE SCALE GENOMIC DNA]</scope>
</reference>
<keyword evidence="3" id="KW-1185">Reference proteome</keyword>
<dbReference type="Proteomes" id="UP000479000">
    <property type="component" value="Unassembled WGS sequence"/>
</dbReference>
<evidence type="ECO:0000313" key="2">
    <source>
        <dbReference type="EMBL" id="CAB0001667.1"/>
    </source>
</evidence>
<evidence type="ECO:0000256" key="1">
    <source>
        <dbReference type="SAM" id="MobiDB-lite"/>
    </source>
</evidence>
<sequence length="59" mass="6617">MSVYVKRVVTQLPPSRHRMDNCHLPKPVTEKIPTEPVGTGSTTAGLIYLEIDNREECAH</sequence>
<feature type="compositionally biased region" description="Basic and acidic residues" evidence="1">
    <location>
        <begin position="17"/>
        <end position="33"/>
    </location>
</feature>
<dbReference type="EMBL" id="CADCXU010011269">
    <property type="protein sequence ID" value="CAB0001667.1"/>
    <property type="molecule type" value="Genomic_DNA"/>
</dbReference>
<gene>
    <name evidence="2" type="ORF">NTEN_LOCUS7454</name>
</gene>